<dbReference type="InterPro" id="IPR050595">
    <property type="entry name" value="Bact_response_regulator"/>
</dbReference>
<keyword evidence="9" id="KW-1185">Reference proteome</keyword>
<dbReference type="GO" id="GO:0000160">
    <property type="term" value="P:phosphorelay signal transduction system"/>
    <property type="evidence" value="ECO:0007669"/>
    <property type="project" value="UniProtKB-KW"/>
</dbReference>
<dbReference type="STRING" id="96561.Dole_1149"/>
<keyword evidence="5" id="KW-0804">Transcription</keyword>
<protein>
    <submittedName>
        <fullName evidence="8">Response regulator receiver protein</fullName>
    </submittedName>
</protein>
<evidence type="ECO:0000256" key="3">
    <source>
        <dbReference type="ARBA" id="ARBA00023015"/>
    </source>
</evidence>
<keyword evidence="3" id="KW-0805">Transcription regulation</keyword>
<dbReference type="SUPFAM" id="SSF52172">
    <property type="entry name" value="CheY-like"/>
    <property type="match status" value="1"/>
</dbReference>
<dbReference type="PROSITE" id="PS50110">
    <property type="entry name" value="RESPONSE_REGULATORY"/>
    <property type="match status" value="1"/>
</dbReference>
<dbReference type="GO" id="GO:0003677">
    <property type="term" value="F:DNA binding"/>
    <property type="evidence" value="ECO:0007669"/>
    <property type="project" value="UniProtKB-KW"/>
</dbReference>
<evidence type="ECO:0000313" key="8">
    <source>
        <dbReference type="EMBL" id="ABW66955.1"/>
    </source>
</evidence>
<dbReference type="CDD" id="cd17574">
    <property type="entry name" value="REC_OmpR"/>
    <property type="match status" value="1"/>
</dbReference>
<dbReference type="SMART" id="SM00448">
    <property type="entry name" value="REC"/>
    <property type="match status" value="1"/>
</dbReference>
<evidence type="ECO:0000259" key="7">
    <source>
        <dbReference type="PROSITE" id="PS50110"/>
    </source>
</evidence>
<feature type="domain" description="Response regulatory" evidence="7">
    <location>
        <begin position="8"/>
        <end position="129"/>
    </location>
</feature>
<dbReference type="AlphaFoldDB" id="A8ZXJ7"/>
<keyword evidence="4" id="KW-0238">DNA-binding</keyword>
<dbReference type="FunFam" id="3.40.50.2300:FF:000001">
    <property type="entry name" value="DNA-binding response regulator PhoB"/>
    <property type="match status" value="1"/>
</dbReference>
<dbReference type="HOGENOM" id="CLU_000445_69_17_7"/>
<dbReference type="Pfam" id="PF00072">
    <property type="entry name" value="Response_reg"/>
    <property type="match status" value="1"/>
</dbReference>
<dbReference type="RefSeq" id="WP_012174573.1">
    <property type="nucleotide sequence ID" value="NC_009943.1"/>
</dbReference>
<gene>
    <name evidence="8" type="ordered locus">Dole_1149</name>
</gene>
<dbReference type="KEGG" id="dol:Dole_1149"/>
<accession>A8ZXJ7</accession>
<proteinExistence type="predicted"/>
<name>A8ZXJ7_DESOH</name>
<evidence type="ECO:0000256" key="6">
    <source>
        <dbReference type="PROSITE-ProRule" id="PRU00169"/>
    </source>
</evidence>
<evidence type="ECO:0000256" key="2">
    <source>
        <dbReference type="ARBA" id="ARBA00023012"/>
    </source>
</evidence>
<keyword evidence="1 6" id="KW-0597">Phosphoprotein</keyword>
<evidence type="ECO:0000256" key="4">
    <source>
        <dbReference type="ARBA" id="ARBA00023125"/>
    </source>
</evidence>
<dbReference type="EMBL" id="CP000859">
    <property type="protein sequence ID" value="ABW66955.1"/>
    <property type="molecule type" value="Genomic_DNA"/>
</dbReference>
<dbReference type="eggNOG" id="COG0745">
    <property type="taxonomic scope" value="Bacteria"/>
</dbReference>
<dbReference type="OrthoDB" id="9786548at2"/>
<reference evidence="8 9" key="1">
    <citation type="submission" date="2007-10" db="EMBL/GenBank/DDBJ databases">
        <title>Complete sequence of Desulfococcus oleovorans Hxd3.</title>
        <authorList>
            <consortium name="US DOE Joint Genome Institute"/>
            <person name="Copeland A."/>
            <person name="Lucas S."/>
            <person name="Lapidus A."/>
            <person name="Barry K."/>
            <person name="Glavina del Rio T."/>
            <person name="Dalin E."/>
            <person name="Tice H."/>
            <person name="Pitluck S."/>
            <person name="Kiss H."/>
            <person name="Brettin T."/>
            <person name="Bruce D."/>
            <person name="Detter J.C."/>
            <person name="Han C."/>
            <person name="Schmutz J."/>
            <person name="Larimer F."/>
            <person name="Land M."/>
            <person name="Hauser L."/>
            <person name="Kyrpides N."/>
            <person name="Kim E."/>
            <person name="Wawrik B."/>
            <person name="Richardson P."/>
        </authorList>
    </citation>
    <scope>NUCLEOTIDE SEQUENCE [LARGE SCALE GENOMIC DNA]</scope>
    <source>
        <strain evidence="9">DSM 6200 / JCM 39069 / Hxd3</strain>
    </source>
</reference>
<sequence length="130" mass="14504">MALESKKVVLVVDDEADFAFIVQKNLKQQGFVVEVAYDGAEALEKIRNDPPDAVILDVMMPEKTGYEVCAELKKNKALEAIPVILLTAVADHVSSTRYSHHHGITTMADDYLPKPSSIEDLLIRLRRLVE</sequence>
<evidence type="ECO:0000256" key="5">
    <source>
        <dbReference type="ARBA" id="ARBA00023163"/>
    </source>
</evidence>
<dbReference type="InterPro" id="IPR001789">
    <property type="entry name" value="Sig_transdc_resp-reg_receiver"/>
</dbReference>
<organism evidence="8 9">
    <name type="scientific">Desulfosudis oleivorans (strain DSM 6200 / JCM 39069 / Hxd3)</name>
    <name type="common">Desulfococcus oleovorans</name>
    <dbReference type="NCBI Taxonomy" id="96561"/>
    <lineage>
        <taxon>Bacteria</taxon>
        <taxon>Pseudomonadati</taxon>
        <taxon>Thermodesulfobacteriota</taxon>
        <taxon>Desulfobacteria</taxon>
        <taxon>Desulfobacterales</taxon>
        <taxon>Desulfosudaceae</taxon>
        <taxon>Desulfosudis</taxon>
    </lineage>
</organism>
<evidence type="ECO:0000256" key="1">
    <source>
        <dbReference type="ARBA" id="ARBA00022553"/>
    </source>
</evidence>
<dbReference type="InterPro" id="IPR011006">
    <property type="entry name" value="CheY-like_superfamily"/>
</dbReference>
<dbReference type="PANTHER" id="PTHR44591">
    <property type="entry name" value="STRESS RESPONSE REGULATOR PROTEIN 1"/>
    <property type="match status" value="1"/>
</dbReference>
<keyword evidence="2" id="KW-0902">Two-component regulatory system</keyword>
<dbReference type="PANTHER" id="PTHR44591:SF3">
    <property type="entry name" value="RESPONSE REGULATORY DOMAIN-CONTAINING PROTEIN"/>
    <property type="match status" value="1"/>
</dbReference>
<feature type="modified residue" description="4-aspartylphosphate" evidence="6">
    <location>
        <position position="57"/>
    </location>
</feature>
<dbReference type="Gene3D" id="3.40.50.2300">
    <property type="match status" value="1"/>
</dbReference>
<dbReference type="Proteomes" id="UP000008561">
    <property type="component" value="Chromosome"/>
</dbReference>
<evidence type="ECO:0000313" key="9">
    <source>
        <dbReference type="Proteomes" id="UP000008561"/>
    </source>
</evidence>